<accession>A0A8X6FGJ4</accession>
<organism evidence="2 3">
    <name type="scientific">Trichonephila clavata</name>
    <name type="common">Joro spider</name>
    <name type="synonym">Nephila clavata</name>
    <dbReference type="NCBI Taxonomy" id="2740835"/>
    <lineage>
        <taxon>Eukaryota</taxon>
        <taxon>Metazoa</taxon>
        <taxon>Ecdysozoa</taxon>
        <taxon>Arthropoda</taxon>
        <taxon>Chelicerata</taxon>
        <taxon>Arachnida</taxon>
        <taxon>Araneae</taxon>
        <taxon>Araneomorphae</taxon>
        <taxon>Entelegynae</taxon>
        <taxon>Araneoidea</taxon>
        <taxon>Nephilidae</taxon>
        <taxon>Trichonephila</taxon>
    </lineage>
</organism>
<reference evidence="2" key="1">
    <citation type="submission" date="2020-07" db="EMBL/GenBank/DDBJ databases">
        <title>Multicomponent nature underlies the extraordinary mechanical properties of spider dragline silk.</title>
        <authorList>
            <person name="Kono N."/>
            <person name="Nakamura H."/>
            <person name="Mori M."/>
            <person name="Yoshida Y."/>
            <person name="Ohtoshi R."/>
            <person name="Malay A.D."/>
            <person name="Moran D.A.P."/>
            <person name="Tomita M."/>
            <person name="Numata K."/>
            <person name="Arakawa K."/>
        </authorList>
    </citation>
    <scope>NUCLEOTIDE SEQUENCE</scope>
</reference>
<dbReference type="Proteomes" id="UP000887116">
    <property type="component" value="Unassembled WGS sequence"/>
</dbReference>
<keyword evidence="1" id="KW-0812">Transmembrane</keyword>
<feature type="transmembrane region" description="Helical" evidence="1">
    <location>
        <begin position="41"/>
        <end position="62"/>
    </location>
</feature>
<evidence type="ECO:0000313" key="2">
    <source>
        <dbReference type="EMBL" id="GFQ79990.1"/>
    </source>
</evidence>
<feature type="transmembrane region" description="Helical" evidence="1">
    <location>
        <begin position="89"/>
        <end position="112"/>
    </location>
</feature>
<protein>
    <submittedName>
        <fullName evidence="2">Uncharacterized protein</fullName>
    </submittedName>
</protein>
<keyword evidence="3" id="KW-1185">Reference proteome</keyword>
<evidence type="ECO:0000313" key="3">
    <source>
        <dbReference type="Proteomes" id="UP000887116"/>
    </source>
</evidence>
<dbReference type="AlphaFoldDB" id="A0A8X6FGJ4"/>
<name>A0A8X6FGJ4_TRICU</name>
<sequence>DRGKFQGGAFDSDFHRNQNCIASGWIFTLSETCLLSNGGTVLFLSLCTDILFVLLLIGRFFYIKQFTWSIQILKSCLLSEERECEDLPFLFQILGIVSYFLYNTAAFMYCLFKNVI</sequence>
<dbReference type="EMBL" id="BMAO01022167">
    <property type="protein sequence ID" value="GFQ79990.1"/>
    <property type="molecule type" value="Genomic_DNA"/>
</dbReference>
<comment type="caution">
    <text evidence="2">The sequence shown here is derived from an EMBL/GenBank/DDBJ whole genome shotgun (WGS) entry which is preliminary data.</text>
</comment>
<feature type="non-terminal residue" evidence="2">
    <location>
        <position position="116"/>
    </location>
</feature>
<gene>
    <name evidence="2" type="ORF">TNCT_546431</name>
</gene>
<keyword evidence="1" id="KW-0472">Membrane</keyword>
<proteinExistence type="predicted"/>
<evidence type="ECO:0000256" key="1">
    <source>
        <dbReference type="SAM" id="Phobius"/>
    </source>
</evidence>
<keyword evidence="1" id="KW-1133">Transmembrane helix</keyword>